<accession>A0A0K2TD48</accession>
<dbReference type="AlphaFoldDB" id="A0A0K2TD48"/>
<evidence type="ECO:0000256" key="1">
    <source>
        <dbReference type="SAM" id="Phobius"/>
    </source>
</evidence>
<keyword evidence="1" id="KW-0812">Transmembrane</keyword>
<feature type="non-terminal residue" evidence="2">
    <location>
        <position position="1"/>
    </location>
</feature>
<proteinExistence type="predicted"/>
<keyword evidence="1" id="KW-0472">Membrane</keyword>
<name>A0A0K2TD48_LEPSM</name>
<keyword evidence="1" id="KW-1133">Transmembrane helix</keyword>
<dbReference type="EMBL" id="HACA01006000">
    <property type="protein sequence ID" value="CDW23361.1"/>
    <property type="molecule type" value="Transcribed_RNA"/>
</dbReference>
<sequence length="91" mass="10379">ALHSVFLEYVALCRSIFIRPSPVFGAALSVLGTVITWTVYKKEEIKLSNVIKDQLYKLLGLICRTQLDRLRSEQDGTGVFSPKYLKSRLLY</sequence>
<evidence type="ECO:0000313" key="2">
    <source>
        <dbReference type="EMBL" id="CDW23361.1"/>
    </source>
</evidence>
<feature type="transmembrane region" description="Helical" evidence="1">
    <location>
        <begin position="20"/>
        <end position="40"/>
    </location>
</feature>
<protein>
    <submittedName>
        <fullName evidence="2">Uncharacterized protein</fullName>
    </submittedName>
</protein>
<organism evidence="2">
    <name type="scientific">Lepeophtheirus salmonis</name>
    <name type="common">Salmon louse</name>
    <name type="synonym">Caligus salmonis</name>
    <dbReference type="NCBI Taxonomy" id="72036"/>
    <lineage>
        <taxon>Eukaryota</taxon>
        <taxon>Metazoa</taxon>
        <taxon>Ecdysozoa</taxon>
        <taxon>Arthropoda</taxon>
        <taxon>Crustacea</taxon>
        <taxon>Multicrustacea</taxon>
        <taxon>Hexanauplia</taxon>
        <taxon>Copepoda</taxon>
        <taxon>Siphonostomatoida</taxon>
        <taxon>Caligidae</taxon>
        <taxon>Lepeophtheirus</taxon>
    </lineage>
</organism>
<reference evidence="2" key="1">
    <citation type="submission" date="2014-05" db="EMBL/GenBank/DDBJ databases">
        <authorList>
            <person name="Chronopoulou M."/>
        </authorList>
    </citation>
    <scope>NUCLEOTIDE SEQUENCE</scope>
    <source>
        <tissue evidence="2">Whole organism</tissue>
    </source>
</reference>